<reference evidence="2 3" key="3">
    <citation type="journal article" date="2013" name="Rice">
        <title>Improvement of the Oryza sativa Nipponbare reference genome using next generation sequence and optical map data.</title>
        <authorList>
            <person name="Kawahara Y."/>
            <person name="de la Bastide M."/>
            <person name="Hamilton J.P."/>
            <person name="Kanamori H."/>
            <person name="McCombie W.R."/>
            <person name="Ouyang S."/>
            <person name="Schwartz D.C."/>
            <person name="Tanaka T."/>
            <person name="Wu J."/>
            <person name="Zhou S."/>
            <person name="Childs K.L."/>
            <person name="Davidson R.M."/>
            <person name="Lin H."/>
            <person name="Quesada-Ocampo L."/>
            <person name="Vaillancourt B."/>
            <person name="Sakai H."/>
            <person name="Lee S.S."/>
            <person name="Kim J."/>
            <person name="Numa H."/>
            <person name="Itoh T."/>
            <person name="Buell C.R."/>
            <person name="Matsumoto T."/>
        </authorList>
    </citation>
    <scope>NUCLEOTIDE SEQUENCE [LARGE SCALE GENOMIC DNA]</scope>
    <source>
        <strain evidence="3">cv. Nipponbare</strain>
    </source>
</reference>
<feature type="non-terminal residue" evidence="2">
    <location>
        <position position="1"/>
    </location>
</feature>
<dbReference type="EMBL" id="AP014964">
    <property type="protein sequence ID" value="BAT05495.1"/>
    <property type="molecule type" value="Genomic_DNA"/>
</dbReference>
<proteinExistence type="predicted"/>
<feature type="compositionally biased region" description="Gly residues" evidence="1">
    <location>
        <begin position="9"/>
        <end position="25"/>
    </location>
</feature>
<dbReference type="Gramene" id="Os08t0425050-00">
    <property type="protein sequence ID" value="Os08t0425050-00"/>
    <property type="gene ID" value="Os08g0425050"/>
</dbReference>
<feature type="compositionally biased region" description="Basic and acidic residues" evidence="1">
    <location>
        <begin position="76"/>
        <end position="86"/>
    </location>
</feature>
<accession>A0A0P0XGS2</accession>
<organism evidence="2 3">
    <name type="scientific">Oryza sativa subsp. japonica</name>
    <name type="common">Rice</name>
    <dbReference type="NCBI Taxonomy" id="39947"/>
    <lineage>
        <taxon>Eukaryota</taxon>
        <taxon>Viridiplantae</taxon>
        <taxon>Streptophyta</taxon>
        <taxon>Embryophyta</taxon>
        <taxon>Tracheophyta</taxon>
        <taxon>Spermatophyta</taxon>
        <taxon>Magnoliopsida</taxon>
        <taxon>Liliopsida</taxon>
        <taxon>Poales</taxon>
        <taxon>Poaceae</taxon>
        <taxon>BOP clade</taxon>
        <taxon>Oryzoideae</taxon>
        <taxon>Oryzeae</taxon>
        <taxon>Oryzinae</taxon>
        <taxon>Oryza</taxon>
        <taxon>Oryza sativa</taxon>
    </lineage>
</organism>
<reference evidence="3" key="1">
    <citation type="journal article" date="2005" name="Nature">
        <title>The map-based sequence of the rice genome.</title>
        <authorList>
            <consortium name="International rice genome sequencing project (IRGSP)"/>
            <person name="Matsumoto T."/>
            <person name="Wu J."/>
            <person name="Kanamori H."/>
            <person name="Katayose Y."/>
            <person name="Fujisawa M."/>
            <person name="Namiki N."/>
            <person name="Mizuno H."/>
            <person name="Yamamoto K."/>
            <person name="Antonio B.A."/>
            <person name="Baba T."/>
            <person name="Sakata K."/>
            <person name="Nagamura Y."/>
            <person name="Aoki H."/>
            <person name="Arikawa K."/>
            <person name="Arita K."/>
            <person name="Bito T."/>
            <person name="Chiden Y."/>
            <person name="Fujitsuka N."/>
            <person name="Fukunaka R."/>
            <person name="Hamada M."/>
            <person name="Harada C."/>
            <person name="Hayashi A."/>
            <person name="Hijishita S."/>
            <person name="Honda M."/>
            <person name="Hosokawa S."/>
            <person name="Ichikawa Y."/>
            <person name="Idonuma A."/>
            <person name="Iijima M."/>
            <person name="Ikeda M."/>
            <person name="Ikeno M."/>
            <person name="Ito K."/>
            <person name="Ito S."/>
            <person name="Ito T."/>
            <person name="Ito Y."/>
            <person name="Ito Y."/>
            <person name="Iwabuchi A."/>
            <person name="Kamiya K."/>
            <person name="Karasawa W."/>
            <person name="Kurita K."/>
            <person name="Katagiri S."/>
            <person name="Kikuta A."/>
            <person name="Kobayashi H."/>
            <person name="Kobayashi N."/>
            <person name="Machita K."/>
            <person name="Maehara T."/>
            <person name="Masukawa M."/>
            <person name="Mizubayashi T."/>
            <person name="Mukai Y."/>
            <person name="Nagasaki H."/>
            <person name="Nagata Y."/>
            <person name="Naito S."/>
            <person name="Nakashima M."/>
            <person name="Nakama Y."/>
            <person name="Nakamichi Y."/>
            <person name="Nakamura M."/>
            <person name="Meguro A."/>
            <person name="Negishi M."/>
            <person name="Ohta I."/>
            <person name="Ohta T."/>
            <person name="Okamoto M."/>
            <person name="Ono N."/>
            <person name="Saji S."/>
            <person name="Sakaguchi M."/>
            <person name="Sakai K."/>
            <person name="Shibata M."/>
            <person name="Shimokawa T."/>
            <person name="Song J."/>
            <person name="Takazaki Y."/>
            <person name="Terasawa K."/>
            <person name="Tsugane M."/>
            <person name="Tsuji K."/>
            <person name="Ueda S."/>
            <person name="Waki K."/>
            <person name="Yamagata H."/>
            <person name="Yamamoto M."/>
            <person name="Yamamoto S."/>
            <person name="Yamane H."/>
            <person name="Yoshiki S."/>
            <person name="Yoshihara R."/>
            <person name="Yukawa K."/>
            <person name="Zhong H."/>
            <person name="Yano M."/>
            <person name="Yuan Q."/>
            <person name="Ouyang S."/>
            <person name="Liu J."/>
            <person name="Jones K.M."/>
            <person name="Gansberger K."/>
            <person name="Moffat K."/>
            <person name="Hill J."/>
            <person name="Bera J."/>
            <person name="Fadrosh D."/>
            <person name="Jin S."/>
            <person name="Johri S."/>
            <person name="Kim M."/>
            <person name="Overton L."/>
            <person name="Reardon M."/>
            <person name="Tsitrin T."/>
            <person name="Vuong H."/>
            <person name="Weaver B."/>
            <person name="Ciecko A."/>
            <person name="Tallon L."/>
            <person name="Jackson J."/>
            <person name="Pai G."/>
            <person name="Aken S.V."/>
            <person name="Utterback T."/>
            <person name="Reidmuller S."/>
            <person name="Feldblyum T."/>
            <person name="Hsiao J."/>
            <person name="Zismann V."/>
            <person name="Iobst S."/>
            <person name="de Vazeille A.R."/>
            <person name="Buell C.R."/>
            <person name="Ying K."/>
            <person name="Li Y."/>
            <person name="Lu T."/>
            <person name="Huang Y."/>
            <person name="Zhao Q."/>
            <person name="Feng Q."/>
            <person name="Zhang L."/>
            <person name="Zhu J."/>
            <person name="Weng Q."/>
            <person name="Mu J."/>
            <person name="Lu Y."/>
            <person name="Fan D."/>
            <person name="Liu Y."/>
            <person name="Guan J."/>
            <person name="Zhang Y."/>
            <person name="Yu S."/>
            <person name="Liu X."/>
            <person name="Zhang Y."/>
            <person name="Hong G."/>
            <person name="Han B."/>
            <person name="Choisne N."/>
            <person name="Demange N."/>
            <person name="Orjeda G."/>
            <person name="Samain S."/>
            <person name="Cattolico L."/>
            <person name="Pelletier E."/>
            <person name="Couloux A."/>
            <person name="Segurens B."/>
            <person name="Wincker P."/>
            <person name="D'Hont A."/>
            <person name="Scarpelli C."/>
            <person name="Weissenbach J."/>
            <person name="Salanoubat M."/>
            <person name="Quetier F."/>
            <person name="Yu Y."/>
            <person name="Kim H.R."/>
            <person name="Rambo T."/>
            <person name="Currie J."/>
            <person name="Collura K."/>
            <person name="Luo M."/>
            <person name="Yang T."/>
            <person name="Ammiraju J.S.S."/>
            <person name="Engler F."/>
            <person name="Soderlund C."/>
            <person name="Wing R.A."/>
            <person name="Palmer L.E."/>
            <person name="de la Bastide M."/>
            <person name="Spiegel L."/>
            <person name="Nascimento L."/>
            <person name="Zutavern T."/>
            <person name="O'Shaughnessy A."/>
            <person name="Dike S."/>
            <person name="Dedhia N."/>
            <person name="Preston R."/>
            <person name="Balija V."/>
            <person name="McCombie W.R."/>
            <person name="Chow T."/>
            <person name="Chen H."/>
            <person name="Chung M."/>
            <person name="Chen C."/>
            <person name="Shaw J."/>
            <person name="Wu H."/>
            <person name="Hsiao K."/>
            <person name="Chao Y."/>
            <person name="Chu M."/>
            <person name="Cheng C."/>
            <person name="Hour A."/>
            <person name="Lee P."/>
            <person name="Lin S."/>
            <person name="Lin Y."/>
            <person name="Liou J."/>
            <person name="Liu S."/>
            <person name="Hsing Y."/>
            <person name="Raghuvanshi S."/>
            <person name="Mohanty A."/>
            <person name="Bharti A.K."/>
            <person name="Gaur A."/>
            <person name="Gupta V."/>
            <person name="Kumar D."/>
            <person name="Ravi V."/>
            <person name="Vij S."/>
            <person name="Kapur A."/>
            <person name="Khurana P."/>
            <person name="Khurana P."/>
            <person name="Khurana J.P."/>
            <person name="Tyagi A.K."/>
            <person name="Gaikwad K."/>
            <person name="Singh A."/>
            <person name="Dalal V."/>
            <person name="Srivastava S."/>
            <person name="Dixit A."/>
            <person name="Pal A.K."/>
            <person name="Ghazi I.A."/>
            <person name="Yadav M."/>
            <person name="Pandit A."/>
            <person name="Bhargava A."/>
            <person name="Sureshbabu K."/>
            <person name="Batra K."/>
            <person name="Sharma T.R."/>
            <person name="Mohapatra T."/>
            <person name="Singh N.K."/>
            <person name="Messing J."/>
            <person name="Nelson A.B."/>
            <person name="Fuks G."/>
            <person name="Kavchok S."/>
            <person name="Keizer G."/>
            <person name="Linton E."/>
            <person name="Llaca V."/>
            <person name="Song R."/>
            <person name="Tanyolac B."/>
            <person name="Young S."/>
            <person name="Ho-Il K."/>
            <person name="Hahn J.H."/>
            <person name="Sangsakoo G."/>
            <person name="Vanavichit A."/>
            <person name="de Mattos Luiz.A.T."/>
            <person name="Zimmer P.D."/>
            <person name="Malone G."/>
            <person name="Dellagostin O."/>
            <person name="de Oliveira A.C."/>
            <person name="Bevan M."/>
            <person name="Bancroft I."/>
            <person name="Minx P."/>
            <person name="Cordum H."/>
            <person name="Wilson R."/>
            <person name="Cheng Z."/>
            <person name="Jin W."/>
            <person name="Jiang J."/>
            <person name="Leong S.A."/>
            <person name="Iwama H."/>
            <person name="Gojobori T."/>
            <person name="Itoh T."/>
            <person name="Niimura Y."/>
            <person name="Fujii Y."/>
            <person name="Habara T."/>
            <person name="Sakai H."/>
            <person name="Sato Y."/>
            <person name="Wilson G."/>
            <person name="Kumar K."/>
            <person name="McCouch S."/>
            <person name="Juretic N."/>
            <person name="Hoen D."/>
            <person name="Wright S."/>
            <person name="Bruskiewich R."/>
            <person name="Bureau T."/>
            <person name="Miyao A."/>
            <person name="Hirochika H."/>
            <person name="Nishikawa T."/>
            <person name="Kadowaki K."/>
            <person name="Sugiura M."/>
            <person name="Burr B."/>
            <person name="Sasaki T."/>
        </authorList>
    </citation>
    <scope>NUCLEOTIDE SEQUENCE [LARGE SCALE GENOMIC DNA]</scope>
    <source>
        <strain evidence="3">cv. Nipponbare</strain>
    </source>
</reference>
<evidence type="ECO:0000313" key="3">
    <source>
        <dbReference type="Proteomes" id="UP000059680"/>
    </source>
</evidence>
<keyword evidence="3" id="KW-1185">Reference proteome</keyword>
<evidence type="ECO:0000256" key="1">
    <source>
        <dbReference type="SAM" id="MobiDB-lite"/>
    </source>
</evidence>
<name>A0A0P0XGS2_ORYSJ</name>
<dbReference type="PaxDb" id="39947-A0A0P0XGS2"/>
<dbReference type="InParanoid" id="A0A0P0XGS2"/>
<evidence type="ECO:0000313" key="2">
    <source>
        <dbReference type="EMBL" id="BAT05495.1"/>
    </source>
</evidence>
<protein>
    <submittedName>
        <fullName evidence="2">Os08g0425050 protein</fullName>
    </submittedName>
</protein>
<feature type="region of interest" description="Disordered" evidence="1">
    <location>
        <begin position="1"/>
        <end position="86"/>
    </location>
</feature>
<gene>
    <name evidence="2" type="ordered locus">Os08g0425050</name>
    <name evidence="2" type="ORF">OSNPB_080425050</name>
</gene>
<reference evidence="2 3" key="2">
    <citation type="journal article" date="2013" name="Plant Cell Physiol.">
        <title>Rice Annotation Project Database (RAP-DB): an integrative and interactive database for rice genomics.</title>
        <authorList>
            <person name="Sakai H."/>
            <person name="Lee S.S."/>
            <person name="Tanaka T."/>
            <person name="Numa H."/>
            <person name="Kim J."/>
            <person name="Kawahara Y."/>
            <person name="Wakimoto H."/>
            <person name="Yang C.C."/>
            <person name="Iwamoto M."/>
            <person name="Abe T."/>
            <person name="Yamada Y."/>
            <person name="Muto A."/>
            <person name="Inokuchi H."/>
            <person name="Ikemura T."/>
            <person name="Matsumoto T."/>
            <person name="Sasaki T."/>
            <person name="Itoh T."/>
        </authorList>
    </citation>
    <scope>NUCLEOTIDE SEQUENCE [LARGE SCALE GENOMIC DNA]</scope>
    <source>
        <strain evidence="3">cv. Nipponbare</strain>
    </source>
</reference>
<sequence>MSSSELKHAGGGGVAAGGGGGGGMGEGEDGLVVREARGAPGDRGGGLRRDVGDEPWEEVDGAVDGAHGRPRQPARQQREQVPRPER</sequence>
<dbReference type="Proteomes" id="UP000059680">
    <property type="component" value="Chromosome 8"/>
</dbReference>
<dbReference type="AlphaFoldDB" id="A0A0P0XGS2"/>